<keyword evidence="4 6" id="KW-1133">Transmembrane helix</keyword>
<keyword evidence="3 6" id="KW-0812">Transmembrane</keyword>
<feature type="transmembrane region" description="Helical" evidence="6">
    <location>
        <begin position="72"/>
        <end position="91"/>
    </location>
</feature>
<dbReference type="GO" id="GO:0005886">
    <property type="term" value="C:plasma membrane"/>
    <property type="evidence" value="ECO:0007669"/>
    <property type="project" value="UniProtKB-SubCell"/>
</dbReference>
<proteinExistence type="predicted"/>
<accession>K0IC69</accession>
<organism evidence="8 9">
    <name type="scientific">Nitrososphaera gargensis (strain Ga9.2)</name>
    <dbReference type="NCBI Taxonomy" id="1237085"/>
    <lineage>
        <taxon>Archaea</taxon>
        <taxon>Nitrososphaerota</taxon>
        <taxon>Nitrososphaeria</taxon>
        <taxon>Nitrososphaerales</taxon>
        <taxon>Nitrososphaeraceae</taxon>
        <taxon>Nitrososphaera</taxon>
    </lineage>
</organism>
<evidence type="ECO:0000313" key="9">
    <source>
        <dbReference type="Proteomes" id="UP000008037"/>
    </source>
</evidence>
<dbReference type="Pfam" id="PF06271">
    <property type="entry name" value="RDD"/>
    <property type="match status" value="1"/>
</dbReference>
<dbReference type="HOGENOM" id="CLU_104051_0_0_2"/>
<dbReference type="GeneID" id="13795882"/>
<dbReference type="BioCyc" id="CNIT1237085:G1324-2017-MONOMER"/>
<feature type="domain" description="RDD" evidence="7">
    <location>
        <begin position="21"/>
        <end position="152"/>
    </location>
</feature>
<evidence type="ECO:0000259" key="7">
    <source>
        <dbReference type="Pfam" id="PF06271"/>
    </source>
</evidence>
<sequence>MTSEFDRGTSPSDRRTELTLARWSTRFWAWLVDFIIVNVALGVLFAIVAMPIWLTEFMNPSMISNGQWWNNIGGPFSFAINSLVFFGYWTYMESKYNGQSIGKMLLHIKTTNLDGKPADTKSIAISSFGKAFILPLDVLLGWIFTNDKRQRLLSRAANTIVIKAREETGDTANVRYTKGRFGEMQRGHTILIAGTVLLVAGIAITAVWRTSLASSFLADNTIVQTTSIQPGQ</sequence>
<reference evidence="8 9" key="1">
    <citation type="journal article" date="2012" name="Environ. Microbiol.">
        <title>The genome of the ammonia-oxidizing Candidatus Nitrososphaera gargensis: insights into metabolic versatility and environmental adaptations.</title>
        <authorList>
            <person name="Spang A."/>
            <person name="Poehlein A."/>
            <person name="Offre P."/>
            <person name="Zumbragel S."/>
            <person name="Haider S."/>
            <person name="Rychlik N."/>
            <person name="Nowka B."/>
            <person name="Schmeisser C."/>
            <person name="Lebedeva E.V."/>
            <person name="Rattei T."/>
            <person name="Bohm C."/>
            <person name="Schmid M."/>
            <person name="Galushko A."/>
            <person name="Hatzenpichler R."/>
            <person name="Weinmaier T."/>
            <person name="Daniel R."/>
            <person name="Schleper C."/>
            <person name="Spieck E."/>
            <person name="Streit W."/>
            <person name="Wagner M."/>
        </authorList>
    </citation>
    <scope>NUCLEOTIDE SEQUENCE [LARGE SCALE GENOMIC DNA]</scope>
    <source>
        <strain evidence="9">Ga9.2</strain>
    </source>
</reference>
<dbReference type="KEGG" id="nga:Ngar_c20190"/>
<dbReference type="InParanoid" id="K0IC69"/>
<evidence type="ECO:0000256" key="6">
    <source>
        <dbReference type="SAM" id="Phobius"/>
    </source>
</evidence>
<dbReference type="OrthoDB" id="288430at2157"/>
<evidence type="ECO:0000313" key="8">
    <source>
        <dbReference type="EMBL" id="AFU58951.1"/>
    </source>
</evidence>
<evidence type="ECO:0000256" key="5">
    <source>
        <dbReference type="ARBA" id="ARBA00023136"/>
    </source>
</evidence>
<keyword evidence="9" id="KW-1185">Reference proteome</keyword>
<keyword evidence="5 6" id="KW-0472">Membrane</keyword>
<evidence type="ECO:0000256" key="1">
    <source>
        <dbReference type="ARBA" id="ARBA00004651"/>
    </source>
</evidence>
<keyword evidence="2" id="KW-1003">Cell membrane</keyword>
<protein>
    <submittedName>
        <fullName evidence="8">Putative RDD domain containing protein</fullName>
    </submittedName>
</protein>
<feature type="transmembrane region" description="Helical" evidence="6">
    <location>
        <begin position="27"/>
        <end position="52"/>
    </location>
</feature>
<evidence type="ECO:0000256" key="2">
    <source>
        <dbReference type="ARBA" id="ARBA00022475"/>
    </source>
</evidence>
<dbReference type="InterPro" id="IPR010432">
    <property type="entry name" value="RDD"/>
</dbReference>
<dbReference type="STRING" id="1237085.Ngar_c20190"/>
<dbReference type="InterPro" id="IPR051791">
    <property type="entry name" value="Pra-immunoreactive"/>
</dbReference>
<comment type="subcellular location">
    <subcellularLocation>
        <location evidence="1">Cell membrane</location>
        <topology evidence="1">Multi-pass membrane protein</topology>
    </subcellularLocation>
</comment>
<feature type="transmembrane region" description="Helical" evidence="6">
    <location>
        <begin position="123"/>
        <end position="145"/>
    </location>
</feature>
<dbReference type="PANTHER" id="PTHR36115:SF9">
    <property type="entry name" value="LMO1584 PROTEIN"/>
    <property type="match status" value="1"/>
</dbReference>
<evidence type="ECO:0000256" key="4">
    <source>
        <dbReference type="ARBA" id="ARBA00022989"/>
    </source>
</evidence>
<dbReference type="Proteomes" id="UP000008037">
    <property type="component" value="Chromosome"/>
</dbReference>
<dbReference type="PANTHER" id="PTHR36115">
    <property type="entry name" value="PROLINE-RICH ANTIGEN HOMOLOG-RELATED"/>
    <property type="match status" value="1"/>
</dbReference>
<feature type="transmembrane region" description="Helical" evidence="6">
    <location>
        <begin position="190"/>
        <end position="208"/>
    </location>
</feature>
<gene>
    <name evidence="8" type="ordered locus">Ngar_c20190</name>
</gene>
<name>K0IC69_NITGG</name>
<dbReference type="AlphaFoldDB" id="K0IC69"/>
<evidence type="ECO:0000256" key="3">
    <source>
        <dbReference type="ARBA" id="ARBA00022692"/>
    </source>
</evidence>
<dbReference type="RefSeq" id="WP_015019486.1">
    <property type="nucleotide sequence ID" value="NC_018719.1"/>
</dbReference>
<dbReference type="EMBL" id="CP002408">
    <property type="protein sequence ID" value="AFU58951.1"/>
    <property type="molecule type" value="Genomic_DNA"/>
</dbReference>